<dbReference type="Pfam" id="PF01336">
    <property type="entry name" value="tRNA_anti-codon"/>
    <property type="match status" value="1"/>
</dbReference>
<keyword evidence="8 9" id="KW-0539">Nucleus</keyword>
<gene>
    <name evidence="16" type="primary">LOC101859277</name>
</gene>
<evidence type="ECO:0000256" key="3">
    <source>
        <dbReference type="ARBA" id="ARBA00022705"/>
    </source>
</evidence>
<keyword evidence="3 9" id="KW-0235">DNA replication</keyword>
<evidence type="ECO:0000313" key="16">
    <source>
        <dbReference type="RefSeq" id="XP_005109695.1"/>
    </source>
</evidence>
<accession>A0ABM0K688</accession>
<dbReference type="PANTHER" id="PTHR47165">
    <property type="entry name" value="OS03G0429900 PROTEIN"/>
    <property type="match status" value="1"/>
</dbReference>
<evidence type="ECO:0000256" key="7">
    <source>
        <dbReference type="ARBA" id="ARBA00023125"/>
    </source>
</evidence>
<dbReference type="CDD" id="cd04476">
    <property type="entry name" value="RPA1_DBD_C"/>
    <property type="match status" value="1"/>
</dbReference>
<dbReference type="CDD" id="cd04477">
    <property type="entry name" value="RPA1N"/>
    <property type="match status" value="1"/>
</dbReference>
<evidence type="ECO:0000256" key="8">
    <source>
        <dbReference type="ARBA" id="ARBA00023242"/>
    </source>
</evidence>
<evidence type="ECO:0000256" key="6">
    <source>
        <dbReference type="ARBA" id="ARBA00022833"/>
    </source>
</evidence>
<keyword evidence="6 9" id="KW-0862">Zinc</keyword>
<dbReference type="InterPro" id="IPR004365">
    <property type="entry name" value="NA-bd_OB_tRNA"/>
</dbReference>
<evidence type="ECO:0000313" key="15">
    <source>
        <dbReference type="Proteomes" id="UP000694888"/>
    </source>
</evidence>
<keyword evidence="7 9" id="KW-0238">DNA-binding</keyword>
<dbReference type="RefSeq" id="XP_005109695.1">
    <property type="nucleotide sequence ID" value="XM_005109638.3"/>
</dbReference>
<dbReference type="Pfam" id="PF04057">
    <property type="entry name" value="Rep-A_N"/>
    <property type="match status" value="1"/>
</dbReference>
<dbReference type="CDD" id="cd04475">
    <property type="entry name" value="RPA1_DBD_B"/>
    <property type="match status" value="1"/>
</dbReference>
<dbReference type="Pfam" id="PF16900">
    <property type="entry name" value="REPA_OB_2"/>
    <property type="match status" value="1"/>
</dbReference>
<dbReference type="CDD" id="cd04474">
    <property type="entry name" value="RPA1_DBD_A"/>
    <property type="match status" value="1"/>
</dbReference>
<dbReference type="SUPFAM" id="SSF50249">
    <property type="entry name" value="Nucleic acid-binding proteins"/>
    <property type="match status" value="4"/>
</dbReference>
<feature type="compositionally biased region" description="Polar residues" evidence="10">
    <location>
        <begin position="133"/>
        <end position="151"/>
    </location>
</feature>
<dbReference type="GO" id="GO:0003677">
    <property type="term" value="F:DNA binding"/>
    <property type="evidence" value="ECO:0007669"/>
    <property type="project" value="UniProtKB-KW"/>
</dbReference>
<evidence type="ECO:0000256" key="9">
    <source>
        <dbReference type="RuleBase" id="RU364130"/>
    </source>
</evidence>
<keyword evidence="15" id="KW-1185">Reference proteome</keyword>
<evidence type="ECO:0000256" key="1">
    <source>
        <dbReference type="ARBA" id="ARBA00004123"/>
    </source>
</evidence>
<feature type="region of interest" description="Disordered" evidence="10">
    <location>
        <begin position="133"/>
        <end position="156"/>
    </location>
</feature>
<dbReference type="InterPro" id="IPR007199">
    <property type="entry name" value="Rep_factor-A_N"/>
</dbReference>
<keyword evidence="5 9" id="KW-0863">Zinc-finger</keyword>
<keyword evidence="4 9" id="KW-0479">Metal-binding</keyword>
<evidence type="ECO:0000256" key="5">
    <source>
        <dbReference type="ARBA" id="ARBA00022771"/>
    </source>
</evidence>
<evidence type="ECO:0000256" key="2">
    <source>
        <dbReference type="ARBA" id="ARBA00005690"/>
    </source>
</evidence>
<feature type="domain" description="Replication factor-A protein 1 N-terminal" evidence="12">
    <location>
        <begin position="3"/>
        <end position="100"/>
    </location>
</feature>
<evidence type="ECO:0000256" key="10">
    <source>
        <dbReference type="SAM" id="MobiDB-lite"/>
    </source>
</evidence>
<feature type="domain" description="OB" evidence="11">
    <location>
        <begin position="188"/>
        <end position="272"/>
    </location>
</feature>
<dbReference type="InterPro" id="IPR012340">
    <property type="entry name" value="NA-bd_OB-fold"/>
</dbReference>
<dbReference type="PANTHER" id="PTHR47165:SF4">
    <property type="entry name" value="OS03G0429900 PROTEIN"/>
    <property type="match status" value="1"/>
</dbReference>
<dbReference type="Proteomes" id="UP000694888">
    <property type="component" value="Unplaced"/>
</dbReference>
<dbReference type="InterPro" id="IPR031657">
    <property type="entry name" value="REPA_OB_2"/>
</dbReference>
<dbReference type="GeneID" id="101859277"/>
<dbReference type="InterPro" id="IPR013955">
    <property type="entry name" value="Rep_factor-A_C"/>
</dbReference>
<feature type="domain" description="Replication factor A C-terminal" evidence="13">
    <location>
        <begin position="451"/>
        <end position="596"/>
    </location>
</feature>
<organism evidence="15 16">
    <name type="scientific">Aplysia californica</name>
    <name type="common">California sea hare</name>
    <dbReference type="NCBI Taxonomy" id="6500"/>
    <lineage>
        <taxon>Eukaryota</taxon>
        <taxon>Metazoa</taxon>
        <taxon>Spiralia</taxon>
        <taxon>Lophotrochozoa</taxon>
        <taxon>Mollusca</taxon>
        <taxon>Gastropoda</taxon>
        <taxon>Heterobranchia</taxon>
        <taxon>Euthyneura</taxon>
        <taxon>Tectipleura</taxon>
        <taxon>Aplysiida</taxon>
        <taxon>Aplysioidea</taxon>
        <taxon>Aplysiidae</taxon>
        <taxon>Aplysia</taxon>
    </lineage>
</organism>
<protein>
    <recommendedName>
        <fullName evidence="9">Replication protein A subunit</fullName>
    </recommendedName>
</protein>
<evidence type="ECO:0000256" key="4">
    <source>
        <dbReference type="ARBA" id="ARBA00022723"/>
    </source>
</evidence>
<comment type="function">
    <text evidence="9">As part of the heterotrimeric replication protein A complex (RPA/RP-A), binds and stabilizes single-stranded DNA intermediates, that form during DNA replication or upon DNA stress. It prevents their reannealing and in parallel, recruits and activates different proteins and complexes involved in DNA metabolism. Thereby, it plays an essential role both in DNA replication and the cellular response to DNA damage.</text>
</comment>
<dbReference type="NCBIfam" id="TIGR00617">
    <property type="entry name" value="rpa1"/>
    <property type="match status" value="1"/>
</dbReference>
<dbReference type="Pfam" id="PF08646">
    <property type="entry name" value="Rep_fac-A_C"/>
    <property type="match status" value="1"/>
</dbReference>
<evidence type="ECO:0000259" key="14">
    <source>
        <dbReference type="Pfam" id="PF16900"/>
    </source>
</evidence>
<sequence length="605" mass="67938">MKLSSGVLLEILNGATPEKPVLQVINAKKITAPNTVDRYRLLLSDGDHTYSHAMLAAQMNKFLENEELTSYSIIEVTKYMCNTLGEKRVIILLDLKVITSGTDVGERIGNPAQLGPNNIPKPSEVQKVDNDNSVPTAGANSIAQKGTLQVKNNQNNNNTVMANNSSTPNTPNRAIHVIASLTPYQNRWRIRARVTHKSNVRTWSNSRGEGKLFNVNLLDDSGEIRCTGFNDQVDKYFDMLEVNKIYYFSKCTLKTANKQYSTLKNDYEMTMNAETIIEPCNDDVSLPVLTFDFVKISDLEKCKPNSNIDVVGIVKVCNDVGTVIGRQSQKEITKRDLQIVDQSGVAVNLTLWGEDAVKFDGQGYPVVAVKGARVSDFSGRSLSVSGASQMMVNPDIKESHVLRGWFESEGRDLSFSTFQSEGGSAGGNSTNWKIFQQVKNENLGQGDKADYYTAKGTVMFMKKDNCMYQACPTAECNKKLIDQGNGLYRCEKCNREFPNYKWRMILQANVADHSDNQWITCFQESAEQMLGIKADELGSMREQDEMQFDQVMRDALFKHYIFRMRAKVETYNDESRLKTVCVSATPVNWQEYGRKLVEQIEQLGV</sequence>
<dbReference type="InterPro" id="IPR047192">
    <property type="entry name" value="Euk_RPA1_DBD_C"/>
</dbReference>
<evidence type="ECO:0000259" key="11">
    <source>
        <dbReference type="Pfam" id="PF01336"/>
    </source>
</evidence>
<name>A0ABM0K688_APLCA</name>
<evidence type="ECO:0000259" key="12">
    <source>
        <dbReference type="Pfam" id="PF04057"/>
    </source>
</evidence>
<dbReference type="Gene3D" id="2.40.50.140">
    <property type="entry name" value="Nucleic acid-binding proteins"/>
    <property type="match status" value="4"/>
</dbReference>
<comment type="similarity">
    <text evidence="2 9">Belongs to the replication factor A protein 1 family.</text>
</comment>
<comment type="subunit">
    <text evidence="9">Component of the heterotrimeric canonical replication protein A complex (RPA).</text>
</comment>
<reference evidence="16" key="1">
    <citation type="submission" date="2025-08" db="UniProtKB">
        <authorList>
            <consortium name="RefSeq"/>
        </authorList>
    </citation>
    <scope>IDENTIFICATION</scope>
</reference>
<evidence type="ECO:0000259" key="13">
    <source>
        <dbReference type="Pfam" id="PF08646"/>
    </source>
</evidence>
<comment type="subcellular location">
    <subcellularLocation>
        <location evidence="1 9">Nucleus</location>
    </subcellularLocation>
</comment>
<proteinExistence type="inferred from homology"/>
<dbReference type="InterPro" id="IPR004591">
    <property type="entry name" value="Rfa1"/>
</dbReference>
<feature type="domain" description="Replication protein A OB" evidence="14">
    <location>
        <begin position="296"/>
        <end position="393"/>
    </location>
</feature>